<keyword evidence="15" id="KW-1185">Reference proteome</keyword>
<dbReference type="InterPro" id="IPR031692">
    <property type="entry name" value="EHD_N"/>
</dbReference>
<dbReference type="GO" id="GO:0006897">
    <property type="term" value="P:endocytosis"/>
    <property type="evidence" value="ECO:0007669"/>
    <property type="project" value="TreeGrafter"/>
</dbReference>
<feature type="domain" description="EH" evidence="11">
    <location>
        <begin position="455"/>
        <end position="543"/>
    </location>
</feature>
<reference evidence="14" key="1">
    <citation type="submission" date="2020-11" db="EMBL/GenBank/DDBJ databases">
        <authorList>
            <person name="Tran Van P."/>
        </authorList>
    </citation>
    <scope>NUCLEOTIDE SEQUENCE</scope>
</reference>
<evidence type="ECO:0000256" key="7">
    <source>
        <dbReference type="ARBA" id="ARBA00022753"/>
    </source>
</evidence>
<protein>
    <submittedName>
        <fullName evidence="14">Uncharacterized protein</fullName>
    </submittedName>
</protein>
<keyword evidence="4" id="KW-0597">Phosphoprotein</keyword>
<dbReference type="GO" id="GO:0005525">
    <property type="term" value="F:GTP binding"/>
    <property type="evidence" value="ECO:0007669"/>
    <property type="project" value="InterPro"/>
</dbReference>
<feature type="domain" description="Dynamin-type G" evidence="13">
    <location>
        <begin position="64"/>
        <end position="296"/>
    </location>
</feature>
<gene>
    <name evidence="14" type="ORF">ONB1V03_LOCUS9106</name>
</gene>
<evidence type="ECO:0000256" key="10">
    <source>
        <dbReference type="ARBA" id="ARBA00023136"/>
    </source>
</evidence>
<dbReference type="PROSITE" id="PS00018">
    <property type="entry name" value="EF_HAND_1"/>
    <property type="match status" value="1"/>
</dbReference>
<dbReference type="Pfam" id="PF16880">
    <property type="entry name" value="EHD_N"/>
    <property type="match status" value="1"/>
</dbReference>
<keyword evidence="3" id="KW-1003">Cell membrane</keyword>
<sequence>MVIWSQRQRADTLSTNDTEKTIKKEMDVNVIDGLKWLYESRVLPLERHYLFDEFHSPPLEASYFEAKPSILMVGQYSTGKTTFIKYLLEKEYPGMRIGPEPTTDRFIAVMHNSIDGLIPGNALVIDADKQFRQLAKFGNPFLNRLQISETDSQVLESLSFIDTPGILSGEKQRTDRGYDFTGVLQWFAERVDRIVLMFDANKLDISDEMKSAIEALRGHDDKMRIILNKADSVTPNQLMRVYGALMWSLAKVLRMPEAVRVYIGSFWDRPLEYDYNRRLFETEEQELFNDLMTLPKNARLRLLNDLIKRTQSAKVHALVVSELRRHMPLVLNKKNKQKELIQRLGAIYNDIRHRYGVPISDFPDVESMQQKLKDVDFNRFHSYSKTLFAQIDQMMARDVPKLMAQIVSEQMSAPVDQLTVRGGRFDVLNREPFGYLKGEGMDAGSDGADWIVSKDRHIYDKAFATLSPINGKISSVRVKAEMIRSKLPTSVLSKIYRLSDVDGDGLLDGDEYALAMHLMAIKLDGYDLPLQLPTHLIPPSKRDTKL</sequence>
<keyword evidence="9" id="KW-0067">ATP-binding</keyword>
<dbReference type="GO" id="GO:0010008">
    <property type="term" value="C:endosome membrane"/>
    <property type="evidence" value="ECO:0007669"/>
    <property type="project" value="UniProtKB-SubCell"/>
</dbReference>
<keyword evidence="7" id="KW-0967">Endosome</keyword>
<evidence type="ECO:0000256" key="3">
    <source>
        <dbReference type="ARBA" id="ARBA00022475"/>
    </source>
</evidence>
<accession>A0A7R9M2P3</accession>
<keyword evidence="8" id="KW-0106">Calcium</keyword>
<dbReference type="InterPro" id="IPR030381">
    <property type="entry name" value="G_DYNAMIN_dom"/>
</dbReference>
<dbReference type="InterPro" id="IPR018247">
    <property type="entry name" value="EF_Hand_1_Ca_BS"/>
</dbReference>
<evidence type="ECO:0000256" key="5">
    <source>
        <dbReference type="ARBA" id="ARBA00022723"/>
    </source>
</evidence>
<dbReference type="Proteomes" id="UP000728032">
    <property type="component" value="Unassembled WGS sequence"/>
</dbReference>
<dbReference type="CDD" id="cd09913">
    <property type="entry name" value="EHD"/>
    <property type="match status" value="1"/>
</dbReference>
<dbReference type="SUPFAM" id="SSF47473">
    <property type="entry name" value="EF-hand"/>
    <property type="match status" value="1"/>
</dbReference>
<comment type="subcellular location">
    <subcellularLocation>
        <location evidence="2">Cell membrane</location>
        <topology evidence="2">Peripheral membrane protein</topology>
        <orientation evidence="2">Cytoplasmic side</orientation>
    </subcellularLocation>
    <subcellularLocation>
        <location evidence="1">Endosome membrane</location>
        <topology evidence="1">Peripheral membrane protein</topology>
        <orientation evidence="1">Cytoplasmic side</orientation>
    </subcellularLocation>
</comment>
<evidence type="ECO:0000256" key="6">
    <source>
        <dbReference type="ARBA" id="ARBA00022741"/>
    </source>
</evidence>
<evidence type="ECO:0000256" key="4">
    <source>
        <dbReference type="ARBA" id="ARBA00022553"/>
    </source>
</evidence>
<proteinExistence type="predicted"/>
<dbReference type="SUPFAM" id="SSF52540">
    <property type="entry name" value="P-loop containing nucleoside triphosphate hydrolases"/>
    <property type="match status" value="1"/>
</dbReference>
<dbReference type="GO" id="GO:0016197">
    <property type="term" value="P:endosomal transport"/>
    <property type="evidence" value="ECO:0007669"/>
    <property type="project" value="TreeGrafter"/>
</dbReference>
<keyword evidence="5" id="KW-0479">Metal-binding</keyword>
<evidence type="ECO:0000259" key="13">
    <source>
        <dbReference type="PROSITE" id="PS51718"/>
    </source>
</evidence>
<keyword evidence="10" id="KW-0472">Membrane</keyword>
<dbReference type="GO" id="GO:0005524">
    <property type="term" value="F:ATP binding"/>
    <property type="evidence" value="ECO:0007669"/>
    <property type="project" value="UniProtKB-KW"/>
</dbReference>
<organism evidence="14">
    <name type="scientific">Oppiella nova</name>
    <dbReference type="NCBI Taxonomy" id="334625"/>
    <lineage>
        <taxon>Eukaryota</taxon>
        <taxon>Metazoa</taxon>
        <taxon>Ecdysozoa</taxon>
        <taxon>Arthropoda</taxon>
        <taxon>Chelicerata</taxon>
        <taxon>Arachnida</taxon>
        <taxon>Acari</taxon>
        <taxon>Acariformes</taxon>
        <taxon>Sarcoptiformes</taxon>
        <taxon>Oribatida</taxon>
        <taxon>Brachypylina</taxon>
        <taxon>Oppioidea</taxon>
        <taxon>Oppiidae</taxon>
        <taxon>Oppiella</taxon>
    </lineage>
</organism>
<dbReference type="AlphaFoldDB" id="A0A7R9M2P3"/>
<dbReference type="PANTHER" id="PTHR11216:SF31">
    <property type="entry name" value="AT21416P"/>
    <property type="match status" value="1"/>
</dbReference>
<dbReference type="Pfam" id="PF00350">
    <property type="entry name" value="Dynamin_N"/>
    <property type="match status" value="1"/>
</dbReference>
<dbReference type="PANTHER" id="PTHR11216">
    <property type="entry name" value="EH DOMAIN"/>
    <property type="match status" value="1"/>
</dbReference>
<dbReference type="Gene3D" id="3.40.50.300">
    <property type="entry name" value="P-loop containing nucleotide triphosphate hydrolases"/>
    <property type="match status" value="1"/>
</dbReference>
<feature type="domain" description="EF-hand" evidence="12">
    <location>
        <begin position="487"/>
        <end position="522"/>
    </location>
</feature>
<dbReference type="PROSITE" id="PS51718">
    <property type="entry name" value="G_DYNAMIN_2"/>
    <property type="match status" value="1"/>
</dbReference>
<dbReference type="InterPro" id="IPR040990">
    <property type="entry name" value="DUF5600"/>
</dbReference>
<dbReference type="InterPro" id="IPR027417">
    <property type="entry name" value="P-loop_NTPase"/>
</dbReference>
<evidence type="ECO:0000256" key="8">
    <source>
        <dbReference type="ARBA" id="ARBA00022837"/>
    </source>
</evidence>
<dbReference type="Gene3D" id="1.10.238.10">
    <property type="entry name" value="EF-hand"/>
    <property type="match status" value="1"/>
</dbReference>
<dbReference type="CDD" id="cd00052">
    <property type="entry name" value="EH"/>
    <property type="match status" value="1"/>
</dbReference>
<dbReference type="InterPro" id="IPR000261">
    <property type="entry name" value="EH_dom"/>
</dbReference>
<dbReference type="InterPro" id="IPR045063">
    <property type="entry name" value="Dynamin_N"/>
</dbReference>
<evidence type="ECO:0000259" key="11">
    <source>
        <dbReference type="PROSITE" id="PS50031"/>
    </source>
</evidence>
<evidence type="ECO:0000256" key="2">
    <source>
        <dbReference type="ARBA" id="ARBA00004413"/>
    </source>
</evidence>
<dbReference type="Pfam" id="PF18150">
    <property type="entry name" value="DUF5600"/>
    <property type="match status" value="1"/>
</dbReference>
<dbReference type="Gene3D" id="1.10.268.20">
    <property type="match status" value="1"/>
</dbReference>
<name>A0A7R9M2P3_9ACAR</name>
<dbReference type="InterPro" id="IPR002048">
    <property type="entry name" value="EF_hand_dom"/>
</dbReference>
<dbReference type="Pfam" id="PF12763">
    <property type="entry name" value="EH"/>
    <property type="match status" value="1"/>
</dbReference>
<evidence type="ECO:0000259" key="12">
    <source>
        <dbReference type="PROSITE" id="PS50222"/>
    </source>
</evidence>
<dbReference type="PROSITE" id="PS50222">
    <property type="entry name" value="EF_HAND_2"/>
    <property type="match status" value="1"/>
</dbReference>
<dbReference type="FunFam" id="1.10.238.10:FF:000038">
    <property type="entry name" value="EH domain-containing protein 3"/>
    <property type="match status" value="1"/>
</dbReference>
<dbReference type="EMBL" id="CAJPVJ010005549">
    <property type="protein sequence ID" value="CAG2169632.1"/>
    <property type="molecule type" value="Genomic_DNA"/>
</dbReference>
<dbReference type="InterPro" id="IPR011992">
    <property type="entry name" value="EF-hand-dom_pair"/>
</dbReference>
<evidence type="ECO:0000256" key="1">
    <source>
        <dbReference type="ARBA" id="ARBA00004125"/>
    </source>
</evidence>
<dbReference type="FunFam" id="3.40.50.300:FF:000147">
    <property type="entry name" value="EH domain-containing protein 1"/>
    <property type="match status" value="1"/>
</dbReference>
<keyword evidence="6" id="KW-0547">Nucleotide-binding</keyword>
<dbReference type="SMART" id="SM00027">
    <property type="entry name" value="EH"/>
    <property type="match status" value="1"/>
</dbReference>
<evidence type="ECO:0000313" key="15">
    <source>
        <dbReference type="Proteomes" id="UP000728032"/>
    </source>
</evidence>
<evidence type="ECO:0000256" key="9">
    <source>
        <dbReference type="ARBA" id="ARBA00022840"/>
    </source>
</evidence>
<dbReference type="GO" id="GO:0005509">
    <property type="term" value="F:calcium ion binding"/>
    <property type="evidence" value="ECO:0007669"/>
    <property type="project" value="InterPro"/>
</dbReference>
<dbReference type="OrthoDB" id="6491146at2759"/>
<dbReference type="GO" id="GO:0005886">
    <property type="term" value="C:plasma membrane"/>
    <property type="evidence" value="ECO:0007669"/>
    <property type="project" value="UniProtKB-SubCell"/>
</dbReference>
<dbReference type="EMBL" id="OC920374">
    <property type="protein sequence ID" value="CAD7652445.1"/>
    <property type="molecule type" value="Genomic_DNA"/>
</dbReference>
<evidence type="ECO:0000313" key="14">
    <source>
        <dbReference type="EMBL" id="CAD7652445.1"/>
    </source>
</evidence>
<dbReference type="PROSITE" id="PS50031">
    <property type="entry name" value="EH"/>
    <property type="match status" value="1"/>
</dbReference>